<organism evidence="1 2">
    <name type="scientific">Cellulomonas bogoriensis 69B4 = DSM 16987</name>
    <dbReference type="NCBI Taxonomy" id="1386082"/>
    <lineage>
        <taxon>Bacteria</taxon>
        <taxon>Bacillati</taxon>
        <taxon>Actinomycetota</taxon>
        <taxon>Actinomycetes</taxon>
        <taxon>Micrococcales</taxon>
        <taxon>Cellulomonadaceae</taxon>
        <taxon>Cellulomonas</taxon>
    </lineage>
</organism>
<proteinExistence type="predicted"/>
<dbReference type="EMBL" id="AXCZ01000241">
    <property type="protein sequence ID" value="KGM08863.1"/>
    <property type="molecule type" value="Genomic_DNA"/>
</dbReference>
<dbReference type="AlphaFoldDB" id="A0A0A0BK22"/>
<accession>A0A0A0BK22</accession>
<name>A0A0A0BK22_9CELL</name>
<gene>
    <name evidence="1" type="ORF">N869_09535</name>
</gene>
<dbReference type="Proteomes" id="UP000054314">
    <property type="component" value="Unassembled WGS sequence"/>
</dbReference>
<comment type="caution">
    <text evidence="1">The sequence shown here is derived from an EMBL/GenBank/DDBJ whole genome shotgun (WGS) entry which is preliminary data.</text>
</comment>
<sequence length="73" mass="7720">MSTMTVVELTDPTPPVTGLSLVRDEAVAMPVPCAARPSTKFVHLDGPCACFFGGPAPEFPEVTPLTRPHLTLT</sequence>
<keyword evidence="2" id="KW-1185">Reference proteome</keyword>
<protein>
    <submittedName>
        <fullName evidence="1">Uncharacterized protein</fullName>
    </submittedName>
</protein>
<dbReference type="OrthoDB" id="4829883at2"/>
<evidence type="ECO:0000313" key="1">
    <source>
        <dbReference type="EMBL" id="KGM08863.1"/>
    </source>
</evidence>
<evidence type="ECO:0000313" key="2">
    <source>
        <dbReference type="Proteomes" id="UP000054314"/>
    </source>
</evidence>
<reference evidence="1 2" key="1">
    <citation type="submission" date="2013-08" db="EMBL/GenBank/DDBJ databases">
        <title>Genome sequencing of Cellulomonas bogoriensis 69B4.</title>
        <authorList>
            <person name="Chen F."/>
            <person name="Li Y."/>
            <person name="Wang G."/>
        </authorList>
    </citation>
    <scope>NUCLEOTIDE SEQUENCE [LARGE SCALE GENOMIC DNA]</scope>
    <source>
        <strain evidence="1 2">69B4</strain>
    </source>
</reference>
<dbReference type="RefSeq" id="WP_035062602.1">
    <property type="nucleotide sequence ID" value="NZ_AXCZ01000241.1"/>
</dbReference>